<feature type="region of interest" description="Disordered" evidence="1">
    <location>
        <begin position="1"/>
        <end position="62"/>
    </location>
</feature>
<evidence type="ECO:0008006" key="4">
    <source>
        <dbReference type="Google" id="ProtNLM"/>
    </source>
</evidence>
<proteinExistence type="predicted"/>
<feature type="compositionally biased region" description="Basic and acidic residues" evidence="1">
    <location>
        <begin position="1"/>
        <end position="18"/>
    </location>
</feature>
<evidence type="ECO:0000313" key="2">
    <source>
        <dbReference type="EMBL" id="GKV25451.1"/>
    </source>
</evidence>
<comment type="caution">
    <text evidence="2">The sequence shown here is derived from an EMBL/GenBank/DDBJ whole genome shotgun (WGS) entry which is preliminary data.</text>
</comment>
<sequence>MRQQGRGDEKQKIKSERRGKARNKVLKDALQEAQGKQKNDGKQGIEKPEKPPKTNECVASLP</sequence>
<dbReference type="EMBL" id="BPVZ01000069">
    <property type="protein sequence ID" value="GKV25451.1"/>
    <property type="molecule type" value="Genomic_DNA"/>
</dbReference>
<dbReference type="AlphaFoldDB" id="A0AAV5KLS8"/>
<keyword evidence="3" id="KW-1185">Reference proteome</keyword>
<reference evidence="2 3" key="1">
    <citation type="journal article" date="2021" name="Commun. Biol.">
        <title>The genome of Shorea leprosula (Dipterocarpaceae) highlights the ecological relevance of drought in aseasonal tropical rainforests.</title>
        <authorList>
            <person name="Ng K.K.S."/>
            <person name="Kobayashi M.J."/>
            <person name="Fawcett J.A."/>
            <person name="Hatakeyama M."/>
            <person name="Paape T."/>
            <person name="Ng C.H."/>
            <person name="Ang C.C."/>
            <person name="Tnah L.H."/>
            <person name="Lee C.T."/>
            <person name="Nishiyama T."/>
            <person name="Sese J."/>
            <person name="O'Brien M.J."/>
            <person name="Copetti D."/>
            <person name="Mohd Noor M.I."/>
            <person name="Ong R.C."/>
            <person name="Putra M."/>
            <person name="Sireger I.Z."/>
            <person name="Indrioko S."/>
            <person name="Kosugi Y."/>
            <person name="Izuno A."/>
            <person name="Isagi Y."/>
            <person name="Lee S.L."/>
            <person name="Shimizu K.K."/>
        </authorList>
    </citation>
    <scope>NUCLEOTIDE SEQUENCE [LARGE SCALE GENOMIC DNA]</scope>
    <source>
        <strain evidence="2">214</strain>
    </source>
</reference>
<protein>
    <recommendedName>
        <fullName evidence="4">Small EDRK-rich factor-like N-terminal domain-containing protein</fullName>
    </recommendedName>
</protein>
<accession>A0AAV5KLS8</accession>
<dbReference type="Proteomes" id="UP001054252">
    <property type="component" value="Unassembled WGS sequence"/>
</dbReference>
<evidence type="ECO:0000313" key="3">
    <source>
        <dbReference type="Proteomes" id="UP001054252"/>
    </source>
</evidence>
<name>A0AAV5KLS8_9ROSI</name>
<feature type="compositionally biased region" description="Basic and acidic residues" evidence="1">
    <location>
        <begin position="25"/>
        <end position="53"/>
    </location>
</feature>
<gene>
    <name evidence="2" type="ORF">SLEP1_g34890</name>
</gene>
<evidence type="ECO:0000256" key="1">
    <source>
        <dbReference type="SAM" id="MobiDB-lite"/>
    </source>
</evidence>
<organism evidence="2 3">
    <name type="scientific">Rubroshorea leprosula</name>
    <dbReference type="NCBI Taxonomy" id="152421"/>
    <lineage>
        <taxon>Eukaryota</taxon>
        <taxon>Viridiplantae</taxon>
        <taxon>Streptophyta</taxon>
        <taxon>Embryophyta</taxon>
        <taxon>Tracheophyta</taxon>
        <taxon>Spermatophyta</taxon>
        <taxon>Magnoliopsida</taxon>
        <taxon>eudicotyledons</taxon>
        <taxon>Gunneridae</taxon>
        <taxon>Pentapetalae</taxon>
        <taxon>rosids</taxon>
        <taxon>malvids</taxon>
        <taxon>Malvales</taxon>
        <taxon>Dipterocarpaceae</taxon>
        <taxon>Rubroshorea</taxon>
    </lineage>
</organism>